<gene>
    <name evidence="9" type="primary">mreC</name>
    <name evidence="9" type="ORF">ACFFK0_08985</name>
</gene>
<organism evidence="9 10">
    <name type="scientific">Paenibacillus chartarius</name>
    <dbReference type="NCBI Taxonomy" id="747481"/>
    <lineage>
        <taxon>Bacteria</taxon>
        <taxon>Bacillati</taxon>
        <taxon>Bacillota</taxon>
        <taxon>Bacilli</taxon>
        <taxon>Bacillales</taxon>
        <taxon>Paenibacillaceae</taxon>
        <taxon>Paenibacillus</taxon>
    </lineage>
</organism>
<evidence type="ECO:0000256" key="7">
    <source>
        <dbReference type="SAM" id="Phobius"/>
    </source>
</evidence>
<feature type="domain" description="Rod shape-determining protein MreC beta-barrel core" evidence="8">
    <location>
        <begin position="122"/>
        <end position="284"/>
    </location>
</feature>
<evidence type="ECO:0000256" key="5">
    <source>
        <dbReference type="PIRNR" id="PIRNR038471"/>
    </source>
</evidence>
<dbReference type="PANTHER" id="PTHR34138">
    <property type="entry name" value="CELL SHAPE-DETERMINING PROTEIN MREC"/>
    <property type="match status" value="1"/>
</dbReference>
<feature type="transmembrane region" description="Helical" evidence="7">
    <location>
        <begin position="6"/>
        <end position="25"/>
    </location>
</feature>
<evidence type="ECO:0000256" key="2">
    <source>
        <dbReference type="ARBA" id="ARBA00013855"/>
    </source>
</evidence>
<keyword evidence="7" id="KW-1133">Transmembrane helix</keyword>
<comment type="caution">
    <text evidence="9">The sequence shown here is derived from an EMBL/GenBank/DDBJ whole genome shotgun (WGS) entry which is preliminary data.</text>
</comment>
<protein>
    <recommendedName>
        <fullName evidence="2 5">Cell shape-determining protein MreC</fullName>
    </recommendedName>
    <alternativeName>
        <fullName evidence="4 5">Cell shape protein MreC</fullName>
    </alternativeName>
</protein>
<keyword evidence="6" id="KW-0175">Coiled coil</keyword>
<dbReference type="Gene3D" id="2.40.10.340">
    <property type="entry name" value="Rod shape-determining protein MreC, domain 1"/>
    <property type="match status" value="1"/>
</dbReference>
<evidence type="ECO:0000313" key="10">
    <source>
        <dbReference type="Proteomes" id="UP001589776"/>
    </source>
</evidence>
<feature type="coiled-coil region" evidence="6">
    <location>
        <begin position="82"/>
        <end position="109"/>
    </location>
</feature>
<dbReference type="PIRSF" id="PIRSF038471">
    <property type="entry name" value="MreC"/>
    <property type="match status" value="1"/>
</dbReference>
<comment type="function">
    <text evidence="5">Involved in formation and maintenance of cell shape.</text>
</comment>
<dbReference type="InterPro" id="IPR042175">
    <property type="entry name" value="Cell/Rod_MreC_2"/>
</dbReference>
<sequence>MGNKRLFFLLLGMIVFIVLMALTMGSRRGFTWPEKFVKDTVATTQGWMYRPAAAIAGFFQDLRDLQIIYRENKELKKTLMHYAEDTQRLNDLEAENKRLQKMLEFTERQKQADNYKYHIANVVAASTDAYNRTISIDLGEMDGIKKDMAVVTDAGLLGRIQNVFPFHSDVQLLNNLNDTDNKTKAISVTVRGKESSSFGVIETYERDRASGSDYLVMTKVEHDPTQGIEVGDTVVTSGLGQVFPKGIMVGKVVSIGVGEFGITPRILVEPFASFTQIQEVFVVEVPELR</sequence>
<proteinExistence type="inferred from homology"/>
<keyword evidence="3 5" id="KW-0133">Cell shape</keyword>
<dbReference type="InterPro" id="IPR007221">
    <property type="entry name" value="MreC"/>
</dbReference>
<dbReference type="Pfam" id="PF04085">
    <property type="entry name" value="MreC"/>
    <property type="match status" value="1"/>
</dbReference>
<dbReference type="Proteomes" id="UP001589776">
    <property type="component" value="Unassembled WGS sequence"/>
</dbReference>
<keyword evidence="10" id="KW-1185">Reference proteome</keyword>
<reference evidence="9 10" key="1">
    <citation type="submission" date="2024-09" db="EMBL/GenBank/DDBJ databases">
        <authorList>
            <person name="Sun Q."/>
            <person name="Mori K."/>
        </authorList>
    </citation>
    <scope>NUCLEOTIDE SEQUENCE [LARGE SCALE GENOMIC DNA]</scope>
    <source>
        <strain evidence="9 10">CCM 7759</strain>
    </source>
</reference>
<keyword evidence="7" id="KW-0472">Membrane</keyword>
<accession>A0ABV6DJ23</accession>
<dbReference type="NCBIfam" id="TIGR00219">
    <property type="entry name" value="mreC"/>
    <property type="match status" value="1"/>
</dbReference>
<evidence type="ECO:0000256" key="3">
    <source>
        <dbReference type="ARBA" id="ARBA00022960"/>
    </source>
</evidence>
<dbReference type="InterPro" id="IPR042177">
    <property type="entry name" value="Cell/Rod_1"/>
</dbReference>
<comment type="similarity">
    <text evidence="1 5">Belongs to the MreC family.</text>
</comment>
<dbReference type="InterPro" id="IPR055342">
    <property type="entry name" value="MreC_beta-barrel_core"/>
</dbReference>
<name>A0ABV6DJ23_9BACL</name>
<keyword evidence="7" id="KW-0812">Transmembrane</keyword>
<dbReference type="PANTHER" id="PTHR34138:SF1">
    <property type="entry name" value="CELL SHAPE-DETERMINING PROTEIN MREC"/>
    <property type="match status" value="1"/>
</dbReference>
<evidence type="ECO:0000259" key="8">
    <source>
        <dbReference type="Pfam" id="PF04085"/>
    </source>
</evidence>
<evidence type="ECO:0000256" key="4">
    <source>
        <dbReference type="ARBA" id="ARBA00032089"/>
    </source>
</evidence>
<dbReference type="EMBL" id="JBHLWN010000031">
    <property type="protein sequence ID" value="MFC0212597.1"/>
    <property type="molecule type" value="Genomic_DNA"/>
</dbReference>
<dbReference type="RefSeq" id="WP_377469953.1">
    <property type="nucleotide sequence ID" value="NZ_JBHLWN010000031.1"/>
</dbReference>
<evidence type="ECO:0000256" key="1">
    <source>
        <dbReference type="ARBA" id="ARBA00009369"/>
    </source>
</evidence>
<evidence type="ECO:0000313" key="9">
    <source>
        <dbReference type="EMBL" id="MFC0212597.1"/>
    </source>
</evidence>
<evidence type="ECO:0000256" key="6">
    <source>
        <dbReference type="SAM" id="Coils"/>
    </source>
</evidence>
<dbReference type="Gene3D" id="2.40.10.350">
    <property type="entry name" value="Rod shape-determining protein MreC, domain 2"/>
    <property type="match status" value="1"/>
</dbReference>